<keyword evidence="4 10" id="KW-0347">Helicase</keyword>
<dbReference type="PANTHER" id="PTHR47964:SF1">
    <property type="entry name" value="ATP-DEPENDENT DNA HELICASE HOMOLOG RECG, CHLOROPLASTIC"/>
    <property type="match status" value="1"/>
</dbReference>
<keyword evidence="7" id="KW-0234">DNA repair</keyword>
<dbReference type="InterPro" id="IPR014001">
    <property type="entry name" value="Helicase_ATP-bd"/>
</dbReference>
<evidence type="ECO:0000259" key="9">
    <source>
        <dbReference type="PROSITE" id="PS51194"/>
    </source>
</evidence>
<dbReference type="Pfam" id="PF00270">
    <property type="entry name" value="DEAD"/>
    <property type="match status" value="1"/>
</dbReference>
<reference evidence="10 11" key="1">
    <citation type="submission" date="2019-07" db="EMBL/GenBank/DDBJ databases">
        <title>Rapid identification of Enteric Bacteria from Whole Genome Sequences (WGS) using Average Nucleotide Identity (ANI).</title>
        <authorList>
            <person name="Lane C."/>
        </authorList>
    </citation>
    <scope>NUCLEOTIDE SEQUENCE [LARGE SCALE GENOMIC DNA]</scope>
    <source>
        <strain evidence="10 11">2013D-9588</strain>
    </source>
</reference>
<dbReference type="EMBL" id="VOAV01000030">
    <property type="protein sequence ID" value="TWO27759.1"/>
    <property type="molecule type" value="Genomic_DNA"/>
</dbReference>
<dbReference type="GO" id="GO:0004386">
    <property type="term" value="F:helicase activity"/>
    <property type="evidence" value="ECO:0007669"/>
    <property type="project" value="UniProtKB-KW"/>
</dbReference>
<dbReference type="PROSITE" id="PS51192">
    <property type="entry name" value="HELICASE_ATP_BIND_1"/>
    <property type="match status" value="1"/>
</dbReference>
<keyword evidence="5" id="KW-0067">ATP-binding</keyword>
<keyword evidence="2" id="KW-0227">DNA damage</keyword>
<accession>A0ABY3G6N6</accession>
<protein>
    <submittedName>
        <fullName evidence="10">ATP-dependent DNA helicase RecG</fullName>
    </submittedName>
</protein>
<dbReference type="Pfam" id="PF00271">
    <property type="entry name" value="Helicase_C"/>
    <property type="match status" value="1"/>
</dbReference>
<organism evidence="10 11">
    <name type="scientific">Campylobacter lanienae</name>
    <dbReference type="NCBI Taxonomy" id="75658"/>
    <lineage>
        <taxon>Bacteria</taxon>
        <taxon>Pseudomonadati</taxon>
        <taxon>Campylobacterota</taxon>
        <taxon>Epsilonproteobacteria</taxon>
        <taxon>Campylobacterales</taxon>
        <taxon>Campylobacteraceae</taxon>
        <taxon>Campylobacter</taxon>
    </lineage>
</organism>
<gene>
    <name evidence="10" type="primary">recG</name>
    <name evidence="10" type="ORF">XK09_06920</name>
</gene>
<dbReference type="Gene3D" id="3.40.50.300">
    <property type="entry name" value="P-loop containing nucleotide triphosphate hydrolases"/>
    <property type="match status" value="2"/>
</dbReference>
<evidence type="ECO:0000256" key="2">
    <source>
        <dbReference type="ARBA" id="ARBA00022763"/>
    </source>
</evidence>
<dbReference type="SMART" id="SM00490">
    <property type="entry name" value="HELICc"/>
    <property type="match status" value="1"/>
</dbReference>
<dbReference type="CDD" id="cd04488">
    <property type="entry name" value="RecG_wedge_OBF"/>
    <property type="match status" value="1"/>
</dbReference>
<evidence type="ECO:0000256" key="5">
    <source>
        <dbReference type="ARBA" id="ARBA00022840"/>
    </source>
</evidence>
<evidence type="ECO:0000256" key="6">
    <source>
        <dbReference type="ARBA" id="ARBA00023125"/>
    </source>
</evidence>
<sequence>MVKEIEELKELGIASLLDLALILPKSFDDLRVKNIPSVGENSVEIEIKSSINRINTFTILAYCISWECSVNIVIFNAKPWHYTTFKRGKKLYIHGKSTLYNGIWQFSNPKIITKVGQIIPHYKRAIKDTQIQKLISKYINLDSLCSQGLNEDEAKEILALHELSDEAMSAVLNIDKKALEILKFVEIFSYLKKLSVKKVLFKATAIKTFDISDWINNLPFKPTDDQLKALNDIQNDLTQNLAAKRVIMGDVGSGKTLVILGAALLNYPNRSILMAPTTILATQLYSEAIRLLPKFMKVIYLQKGLKNLNLEDANLIIGTHALLYQELPKSTLIMIDEQHRFGSTQRQKIDELTRNESLRAHFLQFSATPIPRTLCLIESELVSFSFLKQIPFTKQIKTLIIQNIGFNELLEHIKAQIQANKQTIIIYPLIEDSEVSNYQSLNTAAPFWLNKFEKVYITHGKDKQKDEILEQFSKDGNILLATTIVEVGISLPRLSTIVIVGAEKLGLASLHQLRGRVGRHGGLGWCYLYTKLTQIPSRLSEFARTLDGFEVAKIDLKNRQAGDILDGTIQHGATFEYYDMDENITQKAKNRLDYLKANSLI</sequence>
<keyword evidence="1" id="KW-0547">Nucleotide-binding</keyword>
<evidence type="ECO:0000313" key="10">
    <source>
        <dbReference type="EMBL" id="TWO27759.1"/>
    </source>
</evidence>
<dbReference type="SUPFAM" id="SSF50249">
    <property type="entry name" value="Nucleic acid-binding proteins"/>
    <property type="match status" value="1"/>
</dbReference>
<evidence type="ECO:0000256" key="7">
    <source>
        <dbReference type="ARBA" id="ARBA00023204"/>
    </source>
</evidence>
<keyword evidence="11" id="KW-1185">Reference proteome</keyword>
<dbReference type="NCBIfam" id="NF008169">
    <property type="entry name" value="PRK10917.2-3"/>
    <property type="match status" value="1"/>
</dbReference>
<evidence type="ECO:0000256" key="3">
    <source>
        <dbReference type="ARBA" id="ARBA00022801"/>
    </source>
</evidence>
<name>A0ABY3G6N6_9BACT</name>
<dbReference type="InterPro" id="IPR011545">
    <property type="entry name" value="DEAD/DEAH_box_helicase_dom"/>
</dbReference>
<dbReference type="PROSITE" id="PS51194">
    <property type="entry name" value="HELICASE_CTER"/>
    <property type="match status" value="1"/>
</dbReference>
<feature type="domain" description="Helicase ATP-binding" evidence="8">
    <location>
        <begin position="236"/>
        <end position="387"/>
    </location>
</feature>
<evidence type="ECO:0000256" key="1">
    <source>
        <dbReference type="ARBA" id="ARBA00022741"/>
    </source>
</evidence>
<evidence type="ECO:0000313" key="11">
    <source>
        <dbReference type="Proteomes" id="UP000321599"/>
    </source>
</evidence>
<evidence type="ECO:0000259" key="8">
    <source>
        <dbReference type="PROSITE" id="PS51192"/>
    </source>
</evidence>
<keyword evidence="6" id="KW-0238">DNA-binding</keyword>
<dbReference type="SMART" id="SM00487">
    <property type="entry name" value="DEXDc"/>
    <property type="match status" value="1"/>
</dbReference>
<dbReference type="InterPro" id="IPR001650">
    <property type="entry name" value="Helicase_C-like"/>
</dbReference>
<evidence type="ECO:0000256" key="4">
    <source>
        <dbReference type="ARBA" id="ARBA00022806"/>
    </source>
</evidence>
<feature type="domain" description="Helicase C-terminal" evidence="9">
    <location>
        <begin position="405"/>
        <end position="560"/>
    </location>
</feature>
<dbReference type="Proteomes" id="UP000321599">
    <property type="component" value="Unassembled WGS sequence"/>
</dbReference>
<proteinExistence type="predicted"/>
<dbReference type="InterPro" id="IPR047112">
    <property type="entry name" value="RecG/Mfd"/>
</dbReference>
<dbReference type="SUPFAM" id="SSF52540">
    <property type="entry name" value="P-loop containing nucleoside triphosphate hydrolases"/>
    <property type="match status" value="1"/>
</dbReference>
<dbReference type="InterPro" id="IPR012340">
    <property type="entry name" value="NA-bd_OB-fold"/>
</dbReference>
<comment type="caution">
    <text evidence="10">The sequence shown here is derived from an EMBL/GenBank/DDBJ whole genome shotgun (WGS) entry which is preliminary data.</text>
</comment>
<dbReference type="PANTHER" id="PTHR47964">
    <property type="entry name" value="ATP-DEPENDENT DNA HELICASE HOMOLOG RECG, CHLOROPLASTIC"/>
    <property type="match status" value="1"/>
</dbReference>
<keyword evidence="3" id="KW-0378">Hydrolase</keyword>
<dbReference type="InterPro" id="IPR027417">
    <property type="entry name" value="P-loop_NTPase"/>
</dbReference>